<proteinExistence type="predicted"/>
<dbReference type="PROSITE" id="PS50975">
    <property type="entry name" value="ATP_GRASP"/>
    <property type="match status" value="1"/>
</dbReference>
<dbReference type="Gene3D" id="3.30.470.20">
    <property type="entry name" value="ATP-grasp fold, B domain"/>
    <property type="match status" value="1"/>
</dbReference>
<accession>A0ABW1G639</accession>
<dbReference type="RefSeq" id="WP_380584606.1">
    <property type="nucleotide sequence ID" value="NZ_JBHSQJ010000072.1"/>
</dbReference>
<dbReference type="SUPFAM" id="SSF56059">
    <property type="entry name" value="Glutathione synthetase ATP-binding domain-like"/>
    <property type="match status" value="1"/>
</dbReference>
<evidence type="ECO:0000256" key="1">
    <source>
        <dbReference type="PROSITE-ProRule" id="PRU00409"/>
    </source>
</evidence>
<protein>
    <submittedName>
        <fullName evidence="3">ATP-grasp domain-containing protein</fullName>
    </submittedName>
</protein>
<evidence type="ECO:0000313" key="4">
    <source>
        <dbReference type="Proteomes" id="UP001596174"/>
    </source>
</evidence>
<reference evidence="4" key="1">
    <citation type="journal article" date="2019" name="Int. J. Syst. Evol. Microbiol.">
        <title>The Global Catalogue of Microorganisms (GCM) 10K type strain sequencing project: providing services to taxonomists for standard genome sequencing and annotation.</title>
        <authorList>
            <consortium name="The Broad Institute Genomics Platform"/>
            <consortium name="The Broad Institute Genome Sequencing Center for Infectious Disease"/>
            <person name="Wu L."/>
            <person name="Ma J."/>
        </authorList>
    </citation>
    <scope>NUCLEOTIDE SEQUENCE [LARGE SCALE GENOMIC DNA]</scope>
    <source>
        <strain evidence="4">JCM 4816</strain>
    </source>
</reference>
<name>A0ABW1G639_9ACTN</name>
<sequence length="370" mass="39915">MNDPLRIWLNRTYAENAFFIGLLRENADGVPVEIHATHVDPDSPVLRAADHASLEPDHLSPAAYVEFALDYCARHAIRLFLPRLHQHAVAEREEDFRALGTGVLSPPAPAIELFADKAAAYEALGAAGLPVPPWWRVRGSEQLLEAVAGIEALGGTPCLKPVTGAGGEGFRMLTRKPFSLARLAGSPSWQVSLDQVAQALREAEAETPEPVDWLVMPHLAGPEVSVDCLVSPEGLVQGAVGRTKEGRRRGFTLDPAYLVPARALAEQFQLAYLTNIQFRHWHGQPMLLDVNTRPSGGLHQLSRCGVNFPWAAMQLALGMTATGVTPRALGDDYTLISTPYPTLPRQLPIPGPRVTADQAAPAASGQAVTL</sequence>
<feature type="domain" description="ATP-grasp" evidence="2">
    <location>
        <begin position="121"/>
        <end position="317"/>
    </location>
</feature>
<evidence type="ECO:0000259" key="2">
    <source>
        <dbReference type="PROSITE" id="PS50975"/>
    </source>
</evidence>
<keyword evidence="4" id="KW-1185">Reference proteome</keyword>
<dbReference type="EMBL" id="JBHSQJ010000072">
    <property type="protein sequence ID" value="MFC5909109.1"/>
    <property type="molecule type" value="Genomic_DNA"/>
</dbReference>
<keyword evidence="1" id="KW-0067">ATP-binding</keyword>
<dbReference type="PIRSF" id="PIRSF029120">
    <property type="entry name" value="UCP029120"/>
    <property type="match status" value="1"/>
</dbReference>
<evidence type="ECO:0000313" key="3">
    <source>
        <dbReference type="EMBL" id="MFC5909109.1"/>
    </source>
</evidence>
<dbReference type="Gene3D" id="3.30.1490.20">
    <property type="entry name" value="ATP-grasp fold, A domain"/>
    <property type="match status" value="1"/>
</dbReference>
<keyword evidence="1" id="KW-0547">Nucleotide-binding</keyword>
<dbReference type="InterPro" id="IPR013815">
    <property type="entry name" value="ATP_grasp_subdomain_1"/>
</dbReference>
<dbReference type="Pfam" id="PF15632">
    <property type="entry name" value="ATPgrasp_Ter"/>
    <property type="match status" value="1"/>
</dbReference>
<dbReference type="InterPro" id="IPR011761">
    <property type="entry name" value="ATP-grasp"/>
</dbReference>
<gene>
    <name evidence="3" type="ORF">ACFP3V_18040</name>
</gene>
<organism evidence="3 4">
    <name type="scientific">Streptacidiphilus monticola</name>
    <dbReference type="NCBI Taxonomy" id="2161674"/>
    <lineage>
        <taxon>Bacteria</taxon>
        <taxon>Bacillati</taxon>
        <taxon>Actinomycetota</taxon>
        <taxon>Actinomycetes</taxon>
        <taxon>Kitasatosporales</taxon>
        <taxon>Streptomycetaceae</taxon>
        <taxon>Streptacidiphilus</taxon>
    </lineage>
</organism>
<dbReference type="Proteomes" id="UP001596174">
    <property type="component" value="Unassembled WGS sequence"/>
</dbReference>
<comment type="caution">
    <text evidence="3">The sequence shown here is derived from an EMBL/GenBank/DDBJ whole genome shotgun (WGS) entry which is preliminary data.</text>
</comment>
<dbReference type="InterPro" id="IPR011226">
    <property type="entry name" value="ATP-grasp_fam"/>
</dbReference>
<dbReference type="Gene3D" id="3.40.50.20">
    <property type="match status" value="1"/>
</dbReference>